<keyword evidence="2" id="KW-1185">Reference proteome</keyword>
<accession>A0A2H3BRV5</accession>
<organism evidence="1 2">
    <name type="scientific">Armillaria solidipes</name>
    <dbReference type="NCBI Taxonomy" id="1076256"/>
    <lineage>
        <taxon>Eukaryota</taxon>
        <taxon>Fungi</taxon>
        <taxon>Dikarya</taxon>
        <taxon>Basidiomycota</taxon>
        <taxon>Agaricomycotina</taxon>
        <taxon>Agaricomycetes</taxon>
        <taxon>Agaricomycetidae</taxon>
        <taxon>Agaricales</taxon>
        <taxon>Marasmiineae</taxon>
        <taxon>Physalacriaceae</taxon>
        <taxon>Armillaria</taxon>
    </lineage>
</organism>
<name>A0A2H3BRV5_9AGAR</name>
<dbReference type="EMBL" id="KZ293440">
    <property type="protein sequence ID" value="PBK66593.1"/>
    <property type="molecule type" value="Genomic_DNA"/>
</dbReference>
<evidence type="ECO:0000313" key="1">
    <source>
        <dbReference type="EMBL" id="PBK66593.1"/>
    </source>
</evidence>
<evidence type="ECO:0000313" key="2">
    <source>
        <dbReference type="Proteomes" id="UP000218334"/>
    </source>
</evidence>
<proteinExistence type="predicted"/>
<protein>
    <recommendedName>
        <fullName evidence="3">Retrotransposon gag domain-containing protein</fullName>
    </recommendedName>
</protein>
<reference evidence="2" key="1">
    <citation type="journal article" date="2017" name="Nat. Ecol. Evol.">
        <title>Genome expansion and lineage-specific genetic innovations in the forest pathogenic fungi Armillaria.</title>
        <authorList>
            <person name="Sipos G."/>
            <person name="Prasanna A.N."/>
            <person name="Walter M.C."/>
            <person name="O'Connor E."/>
            <person name="Balint B."/>
            <person name="Krizsan K."/>
            <person name="Kiss B."/>
            <person name="Hess J."/>
            <person name="Varga T."/>
            <person name="Slot J."/>
            <person name="Riley R."/>
            <person name="Boka B."/>
            <person name="Rigling D."/>
            <person name="Barry K."/>
            <person name="Lee J."/>
            <person name="Mihaltcheva S."/>
            <person name="LaButti K."/>
            <person name="Lipzen A."/>
            <person name="Waldron R."/>
            <person name="Moloney N.M."/>
            <person name="Sperisen C."/>
            <person name="Kredics L."/>
            <person name="Vagvoelgyi C."/>
            <person name="Patrignani A."/>
            <person name="Fitzpatrick D."/>
            <person name="Nagy I."/>
            <person name="Doyle S."/>
            <person name="Anderson J.B."/>
            <person name="Grigoriev I.V."/>
            <person name="Gueldener U."/>
            <person name="Muensterkoetter M."/>
            <person name="Nagy L.G."/>
        </authorList>
    </citation>
    <scope>NUCLEOTIDE SEQUENCE [LARGE SCALE GENOMIC DNA]</scope>
    <source>
        <strain evidence="2">28-4</strain>
    </source>
</reference>
<dbReference type="Proteomes" id="UP000218334">
    <property type="component" value="Unassembled WGS sequence"/>
</dbReference>
<sequence length="130" mass="15503">MLQPSKPFKGEHDDIERFLGDCITYFKAFTSYFLLPSQMVPFAASHFKGPAKDWWVYKRQEFWMNSDWDIEPTQFRYLDWEEFTALVNAQFRDPVVEEVHEKKMFDLQIGNGSATAYFQKLEKEAKEARL</sequence>
<evidence type="ECO:0008006" key="3">
    <source>
        <dbReference type="Google" id="ProtNLM"/>
    </source>
</evidence>
<dbReference type="AlphaFoldDB" id="A0A2H3BRV5"/>
<gene>
    <name evidence="1" type="ORF">ARMSODRAFT_1021397</name>
</gene>